<dbReference type="OrthoDB" id="4568241at2"/>
<evidence type="ECO:0008006" key="3">
    <source>
        <dbReference type="Google" id="ProtNLM"/>
    </source>
</evidence>
<protein>
    <recommendedName>
        <fullName evidence="3">DUF3284 domain-containing protein</fullName>
    </recommendedName>
</protein>
<reference evidence="1 2" key="1">
    <citation type="submission" date="2018-06" db="EMBL/GenBank/DDBJ databases">
        <authorList>
            <consortium name="Pathogen Informatics"/>
            <person name="Doyle S."/>
        </authorList>
    </citation>
    <scope>NUCLEOTIDE SEQUENCE [LARGE SCALE GENOMIC DNA]</scope>
    <source>
        <strain evidence="1 2">NCTC13184</strain>
    </source>
</reference>
<name>A0A378WUV5_9NOCA</name>
<gene>
    <name evidence="1" type="ORF">NCTC13184_03461</name>
</gene>
<dbReference type="RefSeq" id="WP_062965330.1">
    <property type="nucleotide sequence ID" value="NZ_JAJFOE010000001.1"/>
</dbReference>
<dbReference type="Proteomes" id="UP000255082">
    <property type="component" value="Unassembled WGS sequence"/>
</dbReference>
<organism evidence="1 2">
    <name type="scientific">Nocardia africana</name>
    <dbReference type="NCBI Taxonomy" id="134964"/>
    <lineage>
        <taxon>Bacteria</taxon>
        <taxon>Bacillati</taxon>
        <taxon>Actinomycetota</taxon>
        <taxon>Actinomycetes</taxon>
        <taxon>Mycobacteriales</taxon>
        <taxon>Nocardiaceae</taxon>
        <taxon>Nocardia</taxon>
    </lineage>
</organism>
<dbReference type="AlphaFoldDB" id="A0A378WUV5"/>
<dbReference type="EMBL" id="UGRU01000001">
    <property type="protein sequence ID" value="SUA44939.1"/>
    <property type="molecule type" value="Genomic_DNA"/>
</dbReference>
<evidence type="ECO:0000313" key="1">
    <source>
        <dbReference type="EMBL" id="SUA44939.1"/>
    </source>
</evidence>
<proteinExistence type="predicted"/>
<evidence type="ECO:0000313" key="2">
    <source>
        <dbReference type="Proteomes" id="UP000255082"/>
    </source>
</evidence>
<sequence>MAKRHKYADANLAVDSALSSQRIAELSKYVSENVKSGVTGVRFEGAGPGRTNFSVRGWGNHVEYLTFHVRISDAPHGATVRTRIDSYKTTQQTYMMIPISPKSMSGYSLYKRFMLALADAIRAEDPAATVAVTERVQ</sequence>
<accession>A0A378WUV5</accession>